<evidence type="ECO:0000313" key="2">
    <source>
        <dbReference type="EMBL" id="MFD2697456.1"/>
    </source>
</evidence>
<name>A0ABW5SCJ3_9FLAO</name>
<keyword evidence="3" id="KW-1185">Reference proteome</keyword>
<dbReference type="InterPro" id="IPR011008">
    <property type="entry name" value="Dimeric_a/b-barrel"/>
</dbReference>
<dbReference type="Proteomes" id="UP001597357">
    <property type="component" value="Unassembled WGS sequence"/>
</dbReference>
<dbReference type="EMBL" id="JBHULZ010000023">
    <property type="protein sequence ID" value="MFD2697456.1"/>
    <property type="molecule type" value="Genomic_DNA"/>
</dbReference>
<proteinExistence type="predicted"/>
<evidence type="ECO:0000256" key="1">
    <source>
        <dbReference type="SAM" id="SignalP"/>
    </source>
</evidence>
<organism evidence="2 3">
    <name type="scientific">Mesonia sediminis</name>
    <dbReference type="NCBI Taxonomy" id="1703946"/>
    <lineage>
        <taxon>Bacteria</taxon>
        <taxon>Pseudomonadati</taxon>
        <taxon>Bacteroidota</taxon>
        <taxon>Flavobacteriia</taxon>
        <taxon>Flavobacteriales</taxon>
        <taxon>Flavobacteriaceae</taxon>
        <taxon>Mesonia</taxon>
    </lineage>
</organism>
<feature type="chain" id="PRO_5045419575" evidence="1">
    <location>
        <begin position="22"/>
        <end position="157"/>
    </location>
</feature>
<gene>
    <name evidence="2" type="ORF">ACFSQ0_05595</name>
</gene>
<accession>A0ABW5SCJ3</accession>
<dbReference type="RefSeq" id="WP_379045337.1">
    <property type="nucleotide sequence ID" value="NZ_JBHULZ010000023.1"/>
</dbReference>
<dbReference type="SUPFAM" id="SSF54909">
    <property type="entry name" value="Dimeric alpha+beta barrel"/>
    <property type="match status" value="1"/>
</dbReference>
<feature type="signal peptide" evidence="1">
    <location>
        <begin position="1"/>
        <end position="21"/>
    </location>
</feature>
<evidence type="ECO:0000313" key="3">
    <source>
        <dbReference type="Proteomes" id="UP001597357"/>
    </source>
</evidence>
<comment type="caution">
    <text evidence="2">The sequence shown here is derived from an EMBL/GenBank/DDBJ whole genome shotgun (WGS) entry which is preliminary data.</text>
</comment>
<sequence length="157" mass="17709">MKTTKTLVFAVFLMCSLHAIAQEKIANPNFDDSLAQKYEADDYGMKSYFLVILKTGENKSQNQELLAKSMRGHLDNIKRLVENGKLVVAGPLGTNQKNYRGIFIFQGVESQEKLEAILATDQAIKNNFLAYEVYPWYGSAALPAYLPVSDKIWKKKP</sequence>
<dbReference type="Gene3D" id="3.30.70.1060">
    <property type="entry name" value="Dimeric alpha+beta barrel"/>
    <property type="match status" value="1"/>
</dbReference>
<protein>
    <submittedName>
        <fullName evidence="2">YciI family protein</fullName>
    </submittedName>
</protein>
<reference evidence="3" key="1">
    <citation type="journal article" date="2019" name="Int. J. Syst. Evol. Microbiol.">
        <title>The Global Catalogue of Microorganisms (GCM) 10K type strain sequencing project: providing services to taxonomists for standard genome sequencing and annotation.</title>
        <authorList>
            <consortium name="The Broad Institute Genomics Platform"/>
            <consortium name="The Broad Institute Genome Sequencing Center for Infectious Disease"/>
            <person name="Wu L."/>
            <person name="Ma J."/>
        </authorList>
    </citation>
    <scope>NUCLEOTIDE SEQUENCE [LARGE SCALE GENOMIC DNA]</scope>
    <source>
        <strain evidence="3">KCTC 42255</strain>
    </source>
</reference>
<keyword evidence="1" id="KW-0732">Signal</keyword>